<dbReference type="PANTHER" id="PTHR10900">
    <property type="entry name" value="PERIOSTIN-RELATED"/>
    <property type="match status" value="1"/>
</dbReference>
<reference evidence="2" key="1">
    <citation type="journal article" date="2015" name="Nature">
        <title>Complex archaea that bridge the gap between prokaryotes and eukaryotes.</title>
        <authorList>
            <person name="Spang A."/>
            <person name="Saw J.H."/>
            <person name="Jorgensen S.L."/>
            <person name="Zaremba-Niedzwiedzka K."/>
            <person name="Martijn J."/>
            <person name="Lind A.E."/>
            <person name="van Eijk R."/>
            <person name="Schleper C."/>
            <person name="Guy L."/>
            <person name="Ettema T.J."/>
        </authorList>
    </citation>
    <scope>NUCLEOTIDE SEQUENCE</scope>
</reference>
<proteinExistence type="predicted"/>
<protein>
    <recommendedName>
        <fullName evidence="1">FAS1 domain-containing protein</fullName>
    </recommendedName>
</protein>
<dbReference type="SUPFAM" id="SSF82153">
    <property type="entry name" value="FAS1 domain"/>
    <property type="match status" value="1"/>
</dbReference>
<dbReference type="AlphaFoldDB" id="A0A0F9F3C0"/>
<accession>A0A0F9F3C0</accession>
<sequence length="235" mass="25325">MKAISQTITSSIDGDNKIVQILDATKVEQTNPVASIKGTLNYGKNGIVHIIDKVLYSQEIITALEIDTRPSILEWATSTEDLSSLVDALKKAGLADTVTGLEESTVLAPNNAAFTNLFSTLGDDYNSLEDFDNAELAVGTESGGFVRFVDETAGAVTWEWSAGYKTLSDPEQTVLASWVSLVWPSVAVGRVRKLKAERRSDGIVMAKVRHLRIGTRAQMLAALKAGKVRARNGGQ</sequence>
<dbReference type="InterPro" id="IPR000782">
    <property type="entry name" value="FAS1_domain"/>
</dbReference>
<gene>
    <name evidence="2" type="ORF">LCGC14_2079600</name>
</gene>
<organism evidence="2">
    <name type="scientific">marine sediment metagenome</name>
    <dbReference type="NCBI Taxonomy" id="412755"/>
    <lineage>
        <taxon>unclassified sequences</taxon>
        <taxon>metagenomes</taxon>
        <taxon>ecological metagenomes</taxon>
    </lineage>
</organism>
<dbReference type="Pfam" id="PF02469">
    <property type="entry name" value="Fasciclin"/>
    <property type="match status" value="1"/>
</dbReference>
<feature type="domain" description="FAS1" evidence="1">
    <location>
        <begin position="81"/>
        <end position="117"/>
    </location>
</feature>
<evidence type="ECO:0000259" key="1">
    <source>
        <dbReference type="Pfam" id="PF02469"/>
    </source>
</evidence>
<name>A0A0F9F3C0_9ZZZZ</name>
<dbReference type="InterPro" id="IPR050904">
    <property type="entry name" value="Adhesion/Biosynth-related"/>
</dbReference>
<dbReference type="EMBL" id="LAZR01025108">
    <property type="protein sequence ID" value="KKL72966.1"/>
    <property type="molecule type" value="Genomic_DNA"/>
</dbReference>
<comment type="caution">
    <text evidence="2">The sequence shown here is derived from an EMBL/GenBank/DDBJ whole genome shotgun (WGS) entry which is preliminary data.</text>
</comment>
<dbReference type="PANTHER" id="PTHR10900:SF77">
    <property type="entry name" value="FI19380P1"/>
    <property type="match status" value="1"/>
</dbReference>
<dbReference type="InterPro" id="IPR036378">
    <property type="entry name" value="FAS1_dom_sf"/>
</dbReference>
<dbReference type="Gene3D" id="2.30.180.10">
    <property type="entry name" value="FAS1 domain"/>
    <property type="match status" value="1"/>
</dbReference>
<evidence type="ECO:0000313" key="2">
    <source>
        <dbReference type="EMBL" id="KKL72966.1"/>
    </source>
</evidence>
<dbReference type="GO" id="GO:0005615">
    <property type="term" value="C:extracellular space"/>
    <property type="evidence" value="ECO:0007669"/>
    <property type="project" value="TreeGrafter"/>
</dbReference>